<dbReference type="EMBL" id="FUXI01000007">
    <property type="protein sequence ID" value="SJZ59362.1"/>
    <property type="molecule type" value="Genomic_DNA"/>
</dbReference>
<evidence type="ECO:0000259" key="5">
    <source>
        <dbReference type="Pfam" id="PF17676"/>
    </source>
</evidence>
<proteinExistence type="inferred from homology"/>
<dbReference type="STRING" id="263852.SAMN02745116_00849"/>
<dbReference type="Pfam" id="PF17676">
    <property type="entry name" value="Peptidase_S66C"/>
    <property type="match status" value="1"/>
</dbReference>
<evidence type="ECO:0000313" key="7">
    <source>
        <dbReference type="Proteomes" id="UP000190328"/>
    </source>
</evidence>
<dbReference type="Gene3D" id="3.40.50.10740">
    <property type="entry name" value="Class I glutamine amidotransferase-like"/>
    <property type="match status" value="1"/>
</dbReference>
<feature type="active site" description="Charge relay system" evidence="3">
    <location>
        <position position="296"/>
    </location>
</feature>
<dbReference type="AlphaFoldDB" id="A0A1T4LXE7"/>
<evidence type="ECO:0000313" key="6">
    <source>
        <dbReference type="EMBL" id="SJZ59362.1"/>
    </source>
</evidence>
<dbReference type="Gene3D" id="3.50.30.60">
    <property type="entry name" value="LD-carboxypeptidase A C-terminal domain-like"/>
    <property type="match status" value="1"/>
</dbReference>
<sequence>MKKIYPEKLEVGDEIRVVSPSSSIARIGGMKVNFPAKERLEAFGFTVTFGEYLEEDDLVHSSTIESRVKDLHNAFLDKNVKMVLVVIGGFNCNEILPYLDFDLIRNNPKIICGYSDTTALLNAIFVKTGLVTYYGPSYSSFKMNGLQEYQSEMWLRAVQNTSYSLEKSEKWSSDNWFIPLIPREYYATEWKVYQSGKTCGEIIGGEITTFALLQGTEYQPTTKNPVLFLELAEEDTYHDFNRMLSSILQIYPKPKALMIGRFPKPTGMSEELLLFILAKYPILKEIPVMYDLDFGHTQPIFTFEIGAEIEIDTQAGKLKIQEK</sequence>
<evidence type="ECO:0000256" key="2">
    <source>
        <dbReference type="ARBA" id="ARBA00022801"/>
    </source>
</evidence>
<dbReference type="Proteomes" id="UP000190328">
    <property type="component" value="Unassembled WGS sequence"/>
</dbReference>
<feature type="active site" description="Charge relay system" evidence="3">
    <location>
        <position position="230"/>
    </location>
</feature>
<dbReference type="PANTHER" id="PTHR30237">
    <property type="entry name" value="MURAMOYLTETRAPEPTIDE CARBOXYPEPTIDASE"/>
    <property type="match status" value="1"/>
</dbReference>
<dbReference type="PIRSF" id="PIRSF028757">
    <property type="entry name" value="LD-carboxypeptidase"/>
    <property type="match status" value="1"/>
</dbReference>
<dbReference type="InterPro" id="IPR029062">
    <property type="entry name" value="Class_I_gatase-like"/>
</dbReference>
<keyword evidence="7" id="KW-1185">Reference proteome</keyword>
<dbReference type="InterPro" id="IPR027478">
    <property type="entry name" value="LdcA_N"/>
</dbReference>
<protein>
    <submittedName>
        <fullName evidence="6">Muramoyltetrapeptide carboxypeptidase LdcA (Peptidoglycan recycling)</fullName>
    </submittedName>
</protein>
<dbReference type="GO" id="GO:0004180">
    <property type="term" value="F:carboxypeptidase activity"/>
    <property type="evidence" value="ECO:0007669"/>
    <property type="project" value="UniProtKB-KW"/>
</dbReference>
<dbReference type="SUPFAM" id="SSF141986">
    <property type="entry name" value="LD-carboxypeptidase A C-terminal domain-like"/>
    <property type="match status" value="1"/>
</dbReference>
<feature type="active site" description="Nucleophile" evidence="3">
    <location>
        <position position="115"/>
    </location>
</feature>
<dbReference type="InterPro" id="IPR003507">
    <property type="entry name" value="S66_fam"/>
</dbReference>
<dbReference type="OrthoDB" id="9807329at2"/>
<dbReference type="InterPro" id="IPR040921">
    <property type="entry name" value="Peptidase_S66C"/>
</dbReference>
<dbReference type="Pfam" id="PF02016">
    <property type="entry name" value="Peptidase_S66"/>
    <property type="match status" value="1"/>
</dbReference>
<feature type="domain" description="LD-carboxypeptidase C-terminal" evidence="5">
    <location>
        <begin position="200"/>
        <end position="311"/>
    </location>
</feature>
<dbReference type="RefSeq" id="WP_078806778.1">
    <property type="nucleotide sequence ID" value="NZ_FUXI01000007.1"/>
</dbReference>
<dbReference type="InterPro" id="IPR027461">
    <property type="entry name" value="Carboxypeptidase_A_C_sf"/>
</dbReference>
<dbReference type="PANTHER" id="PTHR30237:SF6">
    <property type="entry name" value="CARBOXYPEPTIDASE YOCD-RELATED"/>
    <property type="match status" value="1"/>
</dbReference>
<keyword evidence="2" id="KW-0378">Hydrolase</keyword>
<evidence type="ECO:0000259" key="4">
    <source>
        <dbReference type="Pfam" id="PF02016"/>
    </source>
</evidence>
<evidence type="ECO:0000256" key="3">
    <source>
        <dbReference type="PIRSR" id="PIRSR028757-1"/>
    </source>
</evidence>
<organism evidence="6 7">
    <name type="scientific">Pilibacter termitis</name>
    <dbReference type="NCBI Taxonomy" id="263852"/>
    <lineage>
        <taxon>Bacteria</taxon>
        <taxon>Bacillati</taxon>
        <taxon>Bacillota</taxon>
        <taxon>Bacilli</taxon>
        <taxon>Lactobacillales</taxon>
        <taxon>Enterococcaceae</taxon>
        <taxon>Pilibacter</taxon>
    </lineage>
</organism>
<accession>A0A1T4LXE7</accession>
<dbReference type="SUPFAM" id="SSF52317">
    <property type="entry name" value="Class I glutamine amidotransferase-like"/>
    <property type="match status" value="1"/>
</dbReference>
<evidence type="ECO:0000256" key="1">
    <source>
        <dbReference type="ARBA" id="ARBA00010233"/>
    </source>
</evidence>
<keyword evidence="6" id="KW-0645">Protease</keyword>
<keyword evidence="6" id="KW-0121">Carboxypeptidase</keyword>
<gene>
    <name evidence="6" type="ORF">SAMN02745116_00849</name>
</gene>
<comment type="similarity">
    <text evidence="1">Belongs to the peptidase S66 family.</text>
</comment>
<dbReference type="InterPro" id="IPR040449">
    <property type="entry name" value="Peptidase_S66_N"/>
</dbReference>
<reference evidence="6 7" key="1">
    <citation type="submission" date="2017-02" db="EMBL/GenBank/DDBJ databases">
        <authorList>
            <person name="Peterson S.W."/>
        </authorList>
    </citation>
    <scope>NUCLEOTIDE SEQUENCE [LARGE SCALE GENOMIC DNA]</scope>
    <source>
        <strain evidence="6 7">ATCC BAA-1030</strain>
    </source>
</reference>
<dbReference type="CDD" id="cd07062">
    <property type="entry name" value="Peptidase_S66_mccF_like"/>
    <property type="match status" value="1"/>
</dbReference>
<feature type="domain" description="LD-carboxypeptidase N-terminal" evidence="4">
    <location>
        <begin position="15"/>
        <end position="135"/>
    </location>
</feature>
<name>A0A1T4LXE7_9ENTE</name>